<organism evidence="5 6">
    <name type="scientific">Kitasatospora atroaurantiaca</name>
    <dbReference type="NCBI Taxonomy" id="285545"/>
    <lineage>
        <taxon>Bacteria</taxon>
        <taxon>Bacillati</taxon>
        <taxon>Actinomycetota</taxon>
        <taxon>Actinomycetes</taxon>
        <taxon>Kitasatosporales</taxon>
        <taxon>Streptomycetaceae</taxon>
        <taxon>Kitasatospora</taxon>
    </lineage>
</organism>
<evidence type="ECO:0000256" key="2">
    <source>
        <dbReference type="PROSITE-ProRule" id="PRU00335"/>
    </source>
</evidence>
<dbReference type="GO" id="GO:0003700">
    <property type="term" value="F:DNA-binding transcription factor activity"/>
    <property type="evidence" value="ECO:0007669"/>
    <property type="project" value="TreeGrafter"/>
</dbReference>
<dbReference type="PANTHER" id="PTHR30055:SF235">
    <property type="entry name" value="TRANSCRIPTIONAL REGULATORY PROTEIN"/>
    <property type="match status" value="1"/>
</dbReference>
<dbReference type="SUPFAM" id="SSF48498">
    <property type="entry name" value="Tetracyclin repressor-like, C-terminal domain"/>
    <property type="match status" value="1"/>
</dbReference>
<dbReference type="Proteomes" id="UP000318416">
    <property type="component" value="Unassembled WGS sequence"/>
</dbReference>
<dbReference type="Pfam" id="PF17920">
    <property type="entry name" value="TetR_C_16"/>
    <property type="match status" value="1"/>
</dbReference>
<evidence type="ECO:0000313" key="5">
    <source>
        <dbReference type="EMBL" id="TWE17678.1"/>
    </source>
</evidence>
<dbReference type="PANTHER" id="PTHR30055">
    <property type="entry name" value="HTH-TYPE TRANSCRIPTIONAL REGULATOR RUTR"/>
    <property type="match status" value="1"/>
</dbReference>
<gene>
    <name evidence="5" type="ORF">FB465_2716</name>
</gene>
<dbReference type="EMBL" id="VIVR01000001">
    <property type="protein sequence ID" value="TWE17678.1"/>
    <property type="molecule type" value="Genomic_DNA"/>
</dbReference>
<proteinExistence type="predicted"/>
<dbReference type="Pfam" id="PF00440">
    <property type="entry name" value="TetR_N"/>
    <property type="match status" value="1"/>
</dbReference>
<evidence type="ECO:0000256" key="1">
    <source>
        <dbReference type="ARBA" id="ARBA00023125"/>
    </source>
</evidence>
<keyword evidence="6" id="KW-1185">Reference proteome</keyword>
<dbReference type="SUPFAM" id="SSF46689">
    <property type="entry name" value="Homeodomain-like"/>
    <property type="match status" value="1"/>
</dbReference>
<feature type="region of interest" description="Disordered" evidence="3">
    <location>
        <begin position="1"/>
        <end position="22"/>
    </location>
</feature>
<evidence type="ECO:0000313" key="6">
    <source>
        <dbReference type="Proteomes" id="UP000318416"/>
    </source>
</evidence>
<dbReference type="AlphaFoldDB" id="A0A561EPZ1"/>
<dbReference type="InterPro" id="IPR041678">
    <property type="entry name" value="TetR_C_16"/>
</dbReference>
<dbReference type="Gene3D" id="1.10.10.60">
    <property type="entry name" value="Homeodomain-like"/>
    <property type="match status" value="1"/>
</dbReference>
<feature type="domain" description="HTH tetR-type" evidence="4">
    <location>
        <begin position="20"/>
        <end position="80"/>
    </location>
</feature>
<name>A0A561EPZ1_9ACTN</name>
<comment type="caution">
    <text evidence="5">The sequence shown here is derived from an EMBL/GenBank/DDBJ whole genome shotgun (WGS) entry which is preliminary data.</text>
</comment>
<dbReference type="InterPro" id="IPR001647">
    <property type="entry name" value="HTH_TetR"/>
</dbReference>
<dbReference type="InterPro" id="IPR036271">
    <property type="entry name" value="Tet_transcr_reg_TetR-rel_C_sf"/>
</dbReference>
<dbReference type="InterPro" id="IPR050109">
    <property type="entry name" value="HTH-type_TetR-like_transc_reg"/>
</dbReference>
<dbReference type="InterPro" id="IPR009057">
    <property type="entry name" value="Homeodomain-like_sf"/>
</dbReference>
<dbReference type="PROSITE" id="PS50977">
    <property type="entry name" value="HTH_TETR_2"/>
    <property type="match status" value="1"/>
</dbReference>
<protein>
    <submittedName>
        <fullName evidence="5">TetR family transcriptional regulator</fullName>
    </submittedName>
</protein>
<evidence type="ECO:0000256" key="3">
    <source>
        <dbReference type="SAM" id="MobiDB-lite"/>
    </source>
</evidence>
<feature type="DNA-binding region" description="H-T-H motif" evidence="2">
    <location>
        <begin position="43"/>
        <end position="62"/>
    </location>
</feature>
<keyword evidence="1 2" id="KW-0238">DNA-binding</keyword>
<evidence type="ECO:0000259" key="4">
    <source>
        <dbReference type="PROSITE" id="PS50977"/>
    </source>
</evidence>
<reference evidence="5 6" key="1">
    <citation type="submission" date="2019-06" db="EMBL/GenBank/DDBJ databases">
        <title>Sequencing the genomes of 1000 actinobacteria strains.</title>
        <authorList>
            <person name="Klenk H.-P."/>
        </authorList>
    </citation>
    <scope>NUCLEOTIDE SEQUENCE [LARGE SCALE GENOMIC DNA]</scope>
    <source>
        <strain evidence="5 6">DSM 41649</strain>
    </source>
</reference>
<dbReference type="Gene3D" id="1.10.357.10">
    <property type="entry name" value="Tetracycline Repressor, domain 2"/>
    <property type="match status" value="1"/>
</dbReference>
<accession>A0A561EPZ1</accession>
<dbReference type="RefSeq" id="WP_246192645.1">
    <property type="nucleotide sequence ID" value="NZ_BAAABR010000048.1"/>
</dbReference>
<sequence length="202" mass="22131">MTTPQQPAPRKKTGRRPGSTDTRRVVLEAARAEFAVRGYEKASMRAIGRAAGVDAALLHHYFGSKDRLFLAALEFPVDPRVVVEQVLAGDRATVGERVATFVLTLWEQPGVLDRLLALVRAAATTEQVAQLMRGFVLEELVRRAAVELDIERPELRTELMLSQIIGLAMARYVIGVEPLASATREELVPLLAPTFQGYLAGA</sequence>
<dbReference type="GO" id="GO:0000976">
    <property type="term" value="F:transcription cis-regulatory region binding"/>
    <property type="evidence" value="ECO:0007669"/>
    <property type="project" value="TreeGrafter"/>
</dbReference>
<dbReference type="PRINTS" id="PR00455">
    <property type="entry name" value="HTHTETR"/>
</dbReference>